<dbReference type="PROSITE" id="PS50157">
    <property type="entry name" value="ZINC_FINGER_C2H2_2"/>
    <property type="match status" value="1"/>
</dbReference>
<name>A0AA40A258_9PEZI</name>
<evidence type="ECO:0000256" key="1">
    <source>
        <dbReference type="PROSITE-ProRule" id="PRU00042"/>
    </source>
</evidence>
<evidence type="ECO:0000259" key="2">
    <source>
        <dbReference type="PROSITE" id="PS50157"/>
    </source>
</evidence>
<protein>
    <recommendedName>
        <fullName evidence="2">C2H2-type domain-containing protein</fullName>
    </recommendedName>
</protein>
<feature type="domain" description="C2H2-type" evidence="2">
    <location>
        <begin position="224"/>
        <end position="248"/>
    </location>
</feature>
<dbReference type="PROSITE" id="PS00028">
    <property type="entry name" value="ZINC_FINGER_C2H2_1"/>
    <property type="match status" value="1"/>
</dbReference>
<gene>
    <name evidence="3" type="ORF">B0H67DRAFT_322718</name>
</gene>
<dbReference type="SMART" id="SM00355">
    <property type="entry name" value="ZnF_C2H2"/>
    <property type="match status" value="3"/>
</dbReference>
<dbReference type="Gene3D" id="3.30.160.60">
    <property type="entry name" value="Classic Zinc Finger"/>
    <property type="match status" value="1"/>
</dbReference>
<keyword evidence="1" id="KW-0863">Zinc-finger</keyword>
<evidence type="ECO:0000313" key="3">
    <source>
        <dbReference type="EMBL" id="KAK0707803.1"/>
    </source>
</evidence>
<keyword evidence="4" id="KW-1185">Reference proteome</keyword>
<evidence type="ECO:0000313" key="4">
    <source>
        <dbReference type="Proteomes" id="UP001172102"/>
    </source>
</evidence>
<dbReference type="InterPro" id="IPR013087">
    <property type="entry name" value="Znf_C2H2_type"/>
</dbReference>
<dbReference type="GO" id="GO:0008270">
    <property type="term" value="F:zinc ion binding"/>
    <property type="evidence" value="ECO:0007669"/>
    <property type="project" value="UniProtKB-KW"/>
</dbReference>
<proteinExistence type="predicted"/>
<keyword evidence="1" id="KW-0862">Zinc</keyword>
<accession>A0AA40A258</accession>
<dbReference type="EMBL" id="JAUKUA010000006">
    <property type="protein sequence ID" value="KAK0707803.1"/>
    <property type="molecule type" value="Genomic_DNA"/>
</dbReference>
<comment type="caution">
    <text evidence="3">The sequence shown here is derived from an EMBL/GenBank/DDBJ whole genome shotgun (WGS) entry which is preliminary data.</text>
</comment>
<dbReference type="Proteomes" id="UP001172102">
    <property type="component" value="Unassembled WGS sequence"/>
</dbReference>
<keyword evidence="1" id="KW-0479">Metal-binding</keyword>
<reference evidence="3" key="1">
    <citation type="submission" date="2023-06" db="EMBL/GenBank/DDBJ databases">
        <title>Genome-scale phylogeny and comparative genomics of the fungal order Sordariales.</title>
        <authorList>
            <consortium name="Lawrence Berkeley National Laboratory"/>
            <person name="Hensen N."/>
            <person name="Bonometti L."/>
            <person name="Westerberg I."/>
            <person name="Brannstrom I.O."/>
            <person name="Guillou S."/>
            <person name="Cros-Aarteil S."/>
            <person name="Calhoun S."/>
            <person name="Haridas S."/>
            <person name="Kuo A."/>
            <person name="Mondo S."/>
            <person name="Pangilinan J."/>
            <person name="Riley R."/>
            <person name="Labutti K."/>
            <person name="Andreopoulos B."/>
            <person name="Lipzen A."/>
            <person name="Chen C."/>
            <person name="Yanf M."/>
            <person name="Daum C."/>
            <person name="Ng V."/>
            <person name="Clum A."/>
            <person name="Steindorff A."/>
            <person name="Ohm R."/>
            <person name="Martin F."/>
            <person name="Silar P."/>
            <person name="Natvig D."/>
            <person name="Lalanne C."/>
            <person name="Gautier V."/>
            <person name="Ament-Velasquez S.L."/>
            <person name="Kruys A."/>
            <person name="Hutchinson M.I."/>
            <person name="Powell A.J."/>
            <person name="Barry K."/>
            <person name="Miller A.N."/>
            <person name="Grigoriev I.V."/>
            <person name="Debuchy R."/>
            <person name="Gladieux P."/>
            <person name="Thoren M.H."/>
            <person name="Johannesson H."/>
        </authorList>
    </citation>
    <scope>NUCLEOTIDE SEQUENCE</scope>
    <source>
        <strain evidence="3">SMH4607-1</strain>
    </source>
</reference>
<dbReference type="AlphaFoldDB" id="A0AA40A258"/>
<sequence>MSPISYPTHDCSHCFSAEEQGEWVWVPMKVPVTSTYQPSTNTTANVHSAQHTYISANFLDTAAKPISFPPTAAFNYSHEMMAADAYSYSYPPTTAPFPDSQRGDATPEWLAGGSNEQVIDFDIHLALTLQTCLGDQCASTEAEQPMPEVLDTSPLSLTPISPEPTQELSSPYDISPPSGAFVGDAAQLFSWPTPNSTSPLTTMATPQTTASATPCSIPTMPELLFCPDPSCFETFTKTGELKKHERKHKQPFRCALCGKGHLDKRALDRHLWSRHKEYAKKTGAKSERIRCRKCDYESRADNVRRHERSQHGLGAVGMGRG</sequence>
<organism evidence="3 4">
    <name type="scientific">Lasiosphaeris hirsuta</name>
    <dbReference type="NCBI Taxonomy" id="260670"/>
    <lineage>
        <taxon>Eukaryota</taxon>
        <taxon>Fungi</taxon>
        <taxon>Dikarya</taxon>
        <taxon>Ascomycota</taxon>
        <taxon>Pezizomycotina</taxon>
        <taxon>Sordariomycetes</taxon>
        <taxon>Sordariomycetidae</taxon>
        <taxon>Sordariales</taxon>
        <taxon>Lasiosphaeriaceae</taxon>
        <taxon>Lasiosphaeris</taxon>
    </lineage>
</organism>